<evidence type="ECO:0000256" key="1">
    <source>
        <dbReference type="SAM" id="MobiDB-lite"/>
    </source>
</evidence>
<dbReference type="AlphaFoldDB" id="A0A3L8SS76"/>
<reference evidence="2 3" key="1">
    <citation type="journal article" date="2018" name="Proc. R. Soc. B">
        <title>A non-coding region near Follistatin controls head colour polymorphism in the Gouldian finch.</title>
        <authorList>
            <person name="Toomey M.B."/>
            <person name="Marques C.I."/>
            <person name="Andrade P."/>
            <person name="Araujo P.M."/>
            <person name="Sabatino S."/>
            <person name="Gazda M.A."/>
            <person name="Afonso S."/>
            <person name="Lopes R.J."/>
            <person name="Corbo J.C."/>
            <person name="Carneiro M."/>
        </authorList>
    </citation>
    <scope>NUCLEOTIDE SEQUENCE [LARGE SCALE GENOMIC DNA]</scope>
    <source>
        <strain evidence="2">Red01</strain>
        <tissue evidence="2">Muscle</tissue>
    </source>
</reference>
<evidence type="ECO:0000313" key="3">
    <source>
        <dbReference type="Proteomes" id="UP000276834"/>
    </source>
</evidence>
<dbReference type="Proteomes" id="UP000276834">
    <property type="component" value="Unassembled WGS sequence"/>
</dbReference>
<proteinExistence type="predicted"/>
<evidence type="ECO:0000313" key="2">
    <source>
        <dbReference type="EMBL" id="RLW07566.1"/>
    </source>
</evidence>
<protein>
    <submittedName>
        <fullName evidence="2">Uncharacterized protein</fullName>
    </submittedName>
</protein>
<feature type="region of interest" description="Disordered" evidence="1">
    <location>
        <begin position="1"/>
        <end position="70"/>
    </location>
</feature>
<dbReference type="EMBL" id="QUSF01000007">
    <property type="protein sequence ID" value="RLW07566.1"/>
    <property type="molecule type" value="Genomic_DNA"/>
</dbReference>
<organism evidence="2 3">
    <name type="scientific">Chloebia gouldiae</name>
    <name type="common">Gouldian finch</name>
    <name type="synonym">Erythrura gouldiae</name>
    <dbReference type="NCBI Taxonomy" id="44316"/>
    <lineage>
        <taxon>Eukaryota</taxon>
        <taxon>Metazoa</taxon>
        <taxon>Chordata</taxon>
        <taxon>Craniata</taxon>
        <taxon>Vertebrata</taxon>
        <taxon>Euteleostomi</taxon>
        <taxon>Archelosauria</taxon>
        <taxon>Archosauria</taxon>
        <taxon>Dinosauria</taxon>
        <taxon>Saurischia</taxon>
        <taxon>Theropoda</taxon>
        <taxon>Coelurosauria</taxon>
        <taxon>Aves</taxon>
        <taxon>Neognathae</taxon>
        <taxon>Neoaves</taxon>
        <taxon>Telluraves</taxon>
        <taxon>Australaves</taxon>
        <taxon>Passeriformes</taxon>
        <taxon>Passeroidea</taxon>
        <taxon>Passeridae</taxon>
        <taxon>Chloebia</taxon>
    </lineage>
</organism>
<keyword evidence="3" id="KW-1185">Reference proteome</keyword>
<accession>A0A3L8SS76</accession>
<gene>
    <name evidence="2" type="ORF">DV515_00003870</name>
</gene>
<feature type="compositionally biased region" description="Basic and acidic residues" evidence="1">
    <location>
        <begin position="52"/>
        <end position="70"/>
    </location>
</feature>
<name>A0A3L8SS76_CHLGU</name>
<sequence>MTGAIAAQRFYNVSESRQALTRPGSPSAGRGQEALRSPPRKSPAGGGGGGGGREEGRRRHRRPQGESKSL</sequence>
<comment type="caution">
    <text evidence="2">The sequence shown here is derived from an EMBL/GenBank/DDBJ whole genome shotgun (WGS) entry which is preliminary data.</text>
</comment>